<comment type="caution">
    <text evidence="1">The sequence shown here is derived from an EMBL/GenBank/DDBJ whole genome shotgun (WGS) entry which is preliminary data.</text>
</comment>
<dbReference type="AlphaFoldDB" id="A0A0J6VZ27"/>
<dbReference type="EMBL" id="LABZ01000014">
    <property type="protein sequence ID" value="KMO44566.1"/>
    <property type="molecule type" value="Genomic_DNA"/>
</dbReference>
<protein>
    <submittedName>
        <fullName evidence="1">Uncharacterized protein</fullName>
    </submittedName>
</protein>
<name>A0A0J6VZ27_9HYPH</name>
<accession>A0A0J6VZ27</accession>
<proteinExistence type="predicted"/>
<organism evidence="1 2">
    <name type="scientific">Methylobacterium tarhaniae</name>
    <dbReference type="NCBI Taxonomy" id="1187852"/>
    <lineage>
        <taxon>Bacteria</taxon>
        <taxon>Pseudomonadati</taxon>
        <taxon>Pseudomonadota</taxon>
        <taxon>Alphaproteobacteria</taxon>
        <taxon>Hyphomicrobiales</taxon>
        <taxon>Methylobacteriaceae</taxon>
        <taxon>Methylobacterium</taxon>
    </lineage>
</organism>
<keyword evidence="2" id="KW-1185">Reference proteome</keyword>
<reference evidence="1 2" key="1">
    <citation type="submission" date="2015-03" db="EMBL/GenBank/DDBJ databases">
        <title>Genome sequencing of Methylobacterium tarhaniae DSM 25844.</title>
        <authorList>
            <person name="Chaudhry V."/>
            <person name="Patil P.B."/>
        </authorList>
    </citation>
    <scope>NUCLEOTIDE SEQUENCE [LARGE SCALE GENOMIC DNA]</scope>
    <source>
        <strain evidence="1 2">DSM 25844</strain>
    </source>
</reference>
<dbReference type="Proteomes" id="UP000036449">
    <property type="component" value="Unassembled WGS sequence"/>
</dbReference>
<sequence length="120" mass="14093">MIRHFDEIEKGALDRMRESTVDLIGLGIKMVILKIQIQQLLQCFCFEPKHRPTWQIENMAWRYLLATKQHQLLDVVEVSTPLDQWLDGCKMIGRHSAHIRTVQAIEDSGDEFRRAEIHVK</sequence>
<evidence type="ECO:0000313" key="2">
    <source>
        <dbReference type="Proteomes" id="UP000036449"/>
    </source>
</evidence>
<evidence type="ECO:0000313" key="1">
    <source>
        <dbReference type="EMBL" id="KMO44566.1"/>
    </source>
</evidence>
<gene>
    <name evidence="1" type="ORF">VQ03_02430</name>
</gene>